<dbReference type="STRING" id="660517.SAMN04487946_11119"/>
<reference evidence="2" key="1">
    <citation type="submission" date="2016-10" db="EMBL/GenBank/DDBJ databases">
        <authorList>
            <person name="Varghese N."/>
            <person name="Submissions S."/>
        </authorList>
    </citation>
    <scope>NUCLEOTIDE SEQUENCE [LARGE SCALE GENOMIC DNA]</scope>
    <source>
        <strain evidence="2">CGMCC 1.10118</strain>
    </source>
</reference>
<name>A0A1H3IVJ3_9EURY</name>
<evidence type="ECO:0000313" key="1">
    <source>
        <dbReference type="EMBL" id="SDY31692.1"/>
    </source>
</evidence>
<dbReference type="RefSeq" id="WP_089768484.1">
    <property type="nucleotide sequence ID" value="NZ_FNPB01000011.1"/>
</dbReference>
<dbReference type="EMBL" id="FNPB01000011">
    <property type="protein sequence ID" value="SDY31692.1"/>
    <property type="molecule type" value="Genomic_DNA"/>
</dbReference>
<organism evidence="1 2">
    <name type="scientific">Halobellus clavatus</name>
    <dbReference type="NCBI Taxonomy" id="660517"/>
    <lineage>
        <taxon>Archaea</taxon>
        <taxon>Methanobacteriati</taxon>
        <taxon>Methanobacteriota</taxon>
        <taxon>Stenosarchaea group</taxon>
        <taxon>Halobacteria</taxon>
        <taxon>Halobacteriales</taxon>
        <taxon>Haloferacaceae</taxon>
        <taxon>Halobellus</taxon>
    </lineage>
</organism>
<keyword evidence="2" id="KW-1185">Reference proteome</keyword>
<protein>
    <submittedName>
        <fullName evidence="1">Uncharacterized protein</fullName>
    </submittedName>
</protein>
<dbReference type="Proteomes" id="UP000199170">
    <property type="component" value="Unassembled WGS sequence"/>
</dbReference>
<accession>A0A1H3IVJ3</accession>
<dbReference type="OrthoDB" id="372887at2157"/>
<gene>
    <name evidence="1" type="ORF">SAMN04487946_11119</name>
</gene>
<dbReference type="AlphaFoldDB" id="A0A1H3IVJ3"/>
<evidence type="ECO:0000313" key="2">
    <source>
        <dbReference type="Proteomes" id="UP000199170"/>
    </source>
</evidence>
<proteinExistence type="predicted"/>
<sequence>MRFALAEANWGDDDGTTSLAIVTPTGLDRPSEYGRAATGYQTAEIGYEFDSTYDPTVNDHPDPTPVIFYPNELRDIITEVRNTLPVDPFSPANFDVLVDWADNQEGGEGLLAEIGTNEKGKWCKQLKMLRNDGGHPYLKVQRGAHHTWLRGSPTLGRKEFEGVFGNVTVI</sequence>